<dbReference type="EMBL" id="CP003844">
    <property type="protein sequence ID" value="AFT73537.1"/>
    <property type="molecule type" value="Genomic_DNA"/>
</dbReference>
<gene>
    <name evidence="3" type="ordered locus">AMEC673_04200</name>
</gene>
<dbReference type="Proteomes" id="UP000006296">
    <property type="component" value="Chromosome"/>
</dbReference>
<evidence type="ECO:0000313" key="3">
    <source>
        <dbReference type="EMBL" id="AFT73537.1"/>
    </source>
</evidence>
<proteinExistence type="predicted"/>
<feature type="domain" description="HTH LytTR-type" evidence="2">
    <location>
        <begin position="163"/>
        <end position="227"/>
    </location>
</feature>
<dbReference type="AlphaFoldDB" id="A0AB32ZVL4"/>
<evidence type="ECO:0000313" key="4">
    <source>
        <dbReference type="Proteomes" id="UP000006296"/>
    </source>
</evidence>
<keyword evidence="1" id="KW-0902">Two-component regulatory system</keyword>
<dbReference type="PANTHER" id="PTHR37299">
    <property type="entry name" value="TRANSCRIPTIONAL REGULATOR-RELATED"/>
    <property type="match status" value="1"/>
</dbReference>
<sequence>MIALVFLHSVSMQNSLCKMLEKLDVFSHVYGAQSVGHCLALAEKYPQSIGFYSVSQSSRNLASRYWLAVGNKDEEALLAFSHNASGFVKSPLEEPQVLNAIEHVKTKYHFYERDFQFNMLVKGLCEQYGVSEPALLATLRQQLNKSVQPNVVGIRAENGWCCLNPAEIKWIEAAGDYMCVQTLSESYVVRTTLCELLKRLGEQNFKRCNRSVAVNAKHIAHLEQKLNQQRVVMQGGEAFKITHKYYYQFWLTD</sequence>
<dbReference type="KEGG" id="amg:AMEC673_04200"/>
<dbReference type="GO" id="GO:0003677">
    <property type="term" value="F:DNA binding"/>
    <property type="evidence" value="ECO:0007669"/>
    <property type="project" value="InterPro"/>
</dbReference>
<evidence type="ECO:0000259" key="2">
    <source>
        <dbReference type="PROSITE" id="PS50930"/>
    </source>
</evidence>
<dbReference type="SMART" id="SM00850">
    <property type="entry name" value="LytTR"/>
    <property type="match status" value="1"/>
</dbReference>
<dbReference type="GO" id="GO:0000156">
    <property type="term" value="F:phosphorelay response regulator activity"/>
    <property type="evidence" value="ECO:0007669"/>
    <property type="project" value="InterPro"/>
</dbReference>
<dbReference type="PANTHER" id="PTHR37299:SF1">
    <property type="entry name" value="STAGE 0 SPORULATION PROTEIN A HOMOLOG"/>
    <property type="match status" value="1"/>
</dbReference>
<organism evidence="3 4">
    <name type="scientific">Alteromonas macleodii (strain English Channel 673)</name>
    <dbReference type="NCBI Taxonomy" id="1004788"/>
    <lineage>
        <taxon>Bacteria</taxon>
        <taxon>Pseudomonadati</taxon>
        <taxon>Pseudomonadota</taxon>
        <taxon>Gammaproteobacteria</taxon>
        <taxon>Alteromonadales</taxon>
        <taxon>Alteromonadaceae</taxon>
        <taxon>Alteromonas/Salinimonas group</taxon>
        <taxon>Alteromonas</taxon>
    </lineage>
</organism>
<dbReference type="InterPro" id="IPR046947">
    <property type="entry name" value="LytR-like"/>
</dbReference>
<protein>
    <submittedName>
        <fullName evidence="3">Response regulator of the LytR/AlgR family protein</fullName>
    </submittedName>
</protein>
<dbReference type="RefSeq" id="WP_014948466.1">
    <property type="nucleotide sequence ID" value="NC_018678.1"/>
</dbReference>
<dbReference type="Gene3D" id="2.40.50.1020">
    <property type="entry name" value="LytTr DNA-binding domain"/>
    <property type="match status" value="1"/>
</dbReference>
<dbReference type="InterPro" id="IPR007492">
    <property type="entry name" value="LytTR_DNA-bd_dom"/>
</dbReference>
<accession>A0AB32ZVL4</accession>
<dbReference type="PROSITE" id="PS50930">
    <property type="entry name" value="HTH_LYTTR"/>
    <property type="match status" value="1"/>
</dbReference>
<evidence type="ECO:0000256" key="1">
    <source>
        <dbReference type="ARBA" id="ARBA00023012"/>
    </source>
</evidence>
<reference evidence="4" key="1">
    <citation type="journal article" date="2012" name="Sci. Rep.">
        <title>Genomes of surface isolates of Alteromonas macleodii: the life of a widespread marine opportunistic copiotroph.</title>
        <authorList>
            <person name="Lopez-Perez M."/>
            <person name="Gonzaga A."/>
            <person name="Martin-Cuadrado A.B."/>
            <person name="Onyshchenko O."/>
            <person name="Ghavidel A."/>
            <person name="Ghai R."/>
            <person name="Rodriguez-Valera F."/>
        </authorList>
    </citation>
    <scope>NUCLEOTIDE SEQUENCE [LARGE SCALE GENOMIC DNA]</scope>
    <source>
        <strain evidence="4">English Channel 673</strain>
    </source>
</reference>
<dbReference type="Pfam" id="PF04397">
    <property type="entry name" value="LytTR"/>
    <property type="match status" value="1"/>
</dbReference>
<dbReference type="GeneID" id="56266030"/>
<name>A0AB32ZVL4_ALTME</name>